<evidence type="ECO:0000256" key="2">
    <source>
        <dbReference type="SAM" id="Phobius"/>
    </source>
</evidence>
<dbReference type="AlphaFoldDB" id="A0A3A3Z0Y3"/>
<evidence type="ECO:0000313" key="4">
    <source>
        <dbReference type="Proteomes" id="UP000265614"/>
    </source>
</evidence>
<proteinExistence type="predicted"/>
<feature type="transmembrane region" description="Helical" evidence="2">
    <location>
        <begin position="163"/>
        <end position="183"/>
    </location>
</feature>
<dbReference type="Proteomes" id="UP000265614">
    <property type="component" value="Unassembled WGS sequence"/>
</dbReference>
<reference evidence="3 4" key="1">
    <citation type="submission" date="2018-09" db="EMBL/GenBank/DDBJ databases">
        <title>YIM 75000 draft genome.</title>
        <authorList>
            <person name="Tang S."/>
            <person name="Feng Y."/>
        </authorList>
    </citation>
    <scope>NUCLEOTIDE SEQUENCE [LARGE SCALE GENOMIC DNA]</scope>
    <source>
        <strain evidence="3 4">YIM 75000</strain>
    </source>
</reference>
<dbReference type="EMBL" id="QZEZ01000001">
    <property type="protein sequence ID" value="RJK97910.1"/>
    <property type="molecule type" value="Genomic_DNA"/>
</dbReference>
<keyword evidence="2" id="KW-1133">Transmembrane helix</keyword>
<keyword evidence="2" id="KW-0472">Membrane</keyword>
<comment type="caution">
    <text evidence="3">The sequence shown here is derived from an EMBL/GenBank/DDBJ whole genome shotgun (WGS) entry which is preliminary data.</text>
</comment>
<evidence type="ECO:0008006" key="5">
    <source>
        <dbReference type="Google" id="ProtNLM"/>
    </source>
</evidence>
<feature type="compositionally biased region" description="Low complexity" evidence="1">
    <location>
        <begin position="217"/>
        <end position="229"/>
    </location>
</feature>
<gene>
    <name evidence="3" type="ORF">D5H78_02785</name>
</gene>
<keyword evidence="2" id="KW-0812">Transmembrane</keyword>
<evidence type="ECO:0000313" key="3">
    <source>
        <dbReference type="EMBL" id="RJK97910.1"/>
    </source>
</evidence>
<keyword evidence="4" id="KW-1185">Reference proteome</keyword>
<protein>
    <recommendedName>
        <fullName evidence="5">Polysaccharide chain length determinant N-terminal domain-containing protein</fullName>
    </recommendedName>
</protein>
<feature type="region of interest" description="Disordered" evidence="1">
    <location>
        <begin position="190"/>
        <end position="229"/>
    </location>
</feature>
<organism evidence="3 4">
    <name type="scientific">Vallicoccus soli</name>
    <dbReference type="NCBI Taxonomy" id="2339232"/>
    <lineage>
        <taxon>Bacteria</taxon>
        <taxon>Bacillati</taxon>
        <taxon>Actinomycetota</taxon>
        <taxon>Actinomycetes</taxon>
        <taxon>Motilibacterales</taxon>
        <taxon>Vallicoccaceae</taxon>
        <taxon>Vallicoccus</taxon>
    </lineage>
</organism>
<evidence type="ECO:0000256" key="1">
    <source>
        <dbReference type="SAM" id="MobiDB-lite"/>
    </source>
</evidence>
<sequence>MVRRARRGATALLARRAVAGVLVALAVMAGVAQQVLGQPEEYTSTAVVSFAPRADRQLGADTLEVLSAKYVAYISAPATLRRTAAETGTDAGALQDAVSAVIPPATANLSVSATAADPAEAARLANALGAAVVRQSAVDVNLRADLVAPAVEPAFPSGTPPRLLLAAGAVVAVAAGALAVLLLGRLATPSRSGPRGLVAPRPRARERSRRGGPAAGPPGEVAPPRRSVR</sequence>
<name>A0A3A3Z0Y3_9ACTN</name>
<accession>A0A3A3Z0Y3</accession>